<dbReference type="Proteomes" id="UP000191554">
    <property type="component" value="Unassembled WGS sequence"/>
</dbReference>
<dbReference type="SUPFAM" id="SSF51011">
    <property type="entry name" value="Glycosyl hydrolase domain"/>
    <property type="match status" value="1"/>
</dbReference>
<dbReference type="STRING" id="48256.CLHUN_14670"/>
<dbReference type="CDD" id="cd00146">
    <property type="entry name" value="PKD"/>
    <property type="match status" value="1"/>
</dbReference>
<comment type="catalytic activity">
    <reaction evidence="1">
        <text>Endohydrolysis of (1-&gt;4)-beta-D-glucosidic linkages in cellulose, lichenin and cereal beta-D-glucans.</text>
        <dbReference type="EC" id="3.2.1.4"/>
    </reaction>
</comment>
<dbReference type="PROSITE" id="PS50093">
    <property type="entry name" value="PKD"/>
    <property type="match status" value="1"/>
</dbReference>
<dbReference type="Gene3D" id="2.60.40.1180">
    <property type="entry name" value="Golgi alpha-mannosidase II"/>
    <property type="match status" value="1"/>
</dbReference>
<protein>
    <recommendedName>
        <fullName evidence="2">cellulase</fullName>
        <ecNumber evidence="2">3.2.1.4</ecNumber>
    </recommendedName>
</protein>
<keyword evidence="7" id="KW-0326">Glycosidase</keyword>
<evidence type="ECO:0000256" key="8">
    <source>
        <dbReference type="ARBA" id="ARBA00023326"/>
    </source>
</evidence>
<dbReference type="CDD" id="cd14256">
    <property type="entry name" value="Dockerin_I"/>
    <property type="match status" value="1"/>
</dbReference>
<dbReference type="InterPro" id="IPR024745">
    <property type="entry name" value="GH44_cat"/>
</dbReference>
<keyword evidence="8" id="KW-0624">Polysaccharide degradation</keyword>
<feature type="chain" id="PRO_5012008344" description="cellulase" evidence="9">
    <location>
        <begin position="46"/>
        <end position="873"/>
    </location>
</feature>
<feature type="domain" description="Dockerin" evidence="11">
    <location>
        <begin position="559"/>
        <end position="624"/>
    </location>
</feature>
<dbReference type="InterPro" id="IPR035986">
    <property type="entry name" value="PKD_dom_sf"/>
</dbReference>
<dbReference type="SUPFAM" id="SSF49299">
    <property type="entry name" value="PKD domain"/>
    <property type="match status" value="1"/>
</dbReference>
<dbReference type="Pfam" id="PF00404">
    <property type="entry name" value="Dockerin_1"/>
    <property type="match status" value="1"/>
</dbReference>
<keyword evidence="3 9" id="KW-0732">Signal</keyword>
<reference evidence="12 13" key="1">
    <citation type="submission" date="2017-03" db="EMBL/GenBank/DDBJ databases">
        <title>Genome sequence of Clostridium hungatei DSM 14427.</title>
        <authorList>
            <person name="Poehlein A."/>
            <person name="Daniel R."/>
        </authorList>
    </citation>
    <scope>NUCLEOTIDE SEQUENCE [LARGE SCALE GENOMIC DNA]</scope>
    <source>
        <strain evidence="12 13">DSM 14427</strain>
    </source>
</reference>
<dbReference type="Gene3D" id="2.60.40.10">
    <property type="entry name" value="Immunoglobulins"/>
    <property type="match status" value="1"/>
</dbReference>
<dbReference type="InterPro" id="IPR013783">
    <property type="entry name" value="Ig-like_fold"/>
</dbReference>
<sequence>MNEYNIKKETFEKMVKAQRMRKTGAFIVGAAMLLTAVLPAGIAAAADTGTISISIDTTAERAAISPYIYGGNWEFNNAKLTAKRLGGNRITGYNWENNFSSAGSDWQHSSDTYLLSNGNIPADRWAEPGVVVTDFHDKNLQAGEPYSLVTLQAAGYVSADANGTVTQADTAPSARWKEVKFKKDAPLSLTPDTTDGYVYMDELVNLLVNKYGSASTATGIKGYAIDNEPALWSNTHPRIHPQKPTCAELVEKNINLSKAVKSVDPAAETFGLVAYGFGEYNDFQTATDWAALKGNYTWFLDYYLDSMKKASDAEGERLIDALDLHWYPEARGGGERICFGENSANIECNKARLQAPRTLWDPTYTEDSWIAQYCSFGLPLLPKVQASIDQYNPGTKLAFTEYSYGADDHITGGIAEADVLGVFGKYGIYLATVWGGGSYTAAGVNMYTNYDGNGSKYGDTKVKAETSDIENSSVYASIDGNDDSKLHVILINKNYDSPETVSFDINSTKNYTSGRVWSFDRSSSNITEKSPINHISGNKLTYTIPALSVCHIVLDSSAAPILYGDANGDGTLDSLDLPNYKKFLMDPEHGYKKELDLNLDNSVDAVDFALFKQYLLGIINNLPYVIVVGNNPPVPIFNVSPKEAFTGDAIQFDASASTDADGSVTVYAWDFGDGTEGTGAKVTHKYKSPGIYTVKMTAIDDKGLPSSITDTVTISTATGDSTKVNFEDGTLQGFTSNTTATTLSVTNEKAFQGTKSLKWDIVASTDGKVDAEINSSVPVLEPGQTMTFRVWIPENAPIKTLQPFVMPHDAAWSKTEWYSAWKSYDMVNKGAWNEFTVTLPLTADTTLTQVQYGIQVETSAEGNFTMYVDSIDW</sequence>
<dbReference type="GO" id="GO:0008810">
    <property type="term" value="F:cellulase activity"/>
    <property type="evidence" value="ECO:0007669"/>
    <property type="project" value="UniProtKB-EC"/>
</dbReference>
<dbReference type="Pfam" id="PF12891">
    <property type="entry name" value="Glyco_hydro_44"/>
    <property type="match status" value="1"/>
</dbReference>
<evidence type="ECO:0000256" key="6">
    <source>
        <dbReference type="ARBA" id="ARBA00023277"/>
    </source>
</evidence>
<feature type="domain" description="PKD" evidence="10">
    <location>
        <begin position="633"/>
        <end position="721"/>
    </location>
</feature>
<dbReference type="InterPro" id="IPR013780">
    <property type="entry name" value="Glyco_hydro_b"/>
</dbReference>
<feature type="signal peptide" evidence="9">
    <location>
        <begin position="1"/>
        <end position="45"/>
    </location>
</feature>
<evidence type="ECO:0000256" key="4">
    <source>
        <dbReference type="ARBA" id="ARBA00022801"/>
    </source>
</evidence>
<evidence type="ECO:0000256" key="3">
    <source>
        <dbReference type="ARBA" id="ARBA00022729"/>
    </source>
</evidence>
<dbReference type="EC" id="3.2.1.4" evidence="2"/>
<dbReference type="InterPro" id="IPR000601">
    <property type="entry name" value="PKD_dom"/>
</dbReference>
<dbReference type="SMART" id="SM00089">
    <property type="entry name" value="PKD"/>
    <property type="match status" value="1"/>
</dbReference>
<dbReference type="InterPro" id="IPR008979">
    <property type="entry name" value="Galactose-bd-like_sf"/>
</dbReference>
<dbReference type="GO" id="GO:0030245">
    <property type="term" value="P:cellulose catabolic process"/>
    <property type="evidence" value="ECO:0007669"/>
    <property type="project" value="UniProtKB-KW"/>
</dbReference>
<dbReference type="InterPro" id="IPR002105">
    <property type="entry name" value="Dockerin_1_rpt"/>
</dbReference>
<gene>
    <name evidence="12" type="primary">manA_1</name>
    <name evidence="12" type="ORF">CLHUN_14670</name>
</gene>
<keyword evidence="6" id="KW-0119">Carbohydrate metabolism</keyword>
<organism evidence="12 13">
    <name type="scientific">Ruminiclostridium hungatei</name>
    <name type="common">Clostridium hungatei</name>
    <dbReference type="NCBI Taxonomy" id="48256"/>
    <lineage>
        <taxon>Bacteria</taxon>
        <taxon>Bacillati</taxon>
        <taxon>Bacillota</taxon>
        <taxon>Clostridia</taxon>
        <taxon>Eubacteriales</taxon>
        <taxon>Oscillospiraceae</taxon>
        <taxon>Ruminiclostridium</taxon>
    </lineage>
</organism>
<comment type="caution">
    <text evidence="12">The sequence shown here is derived from an EMBL/GenBank/DDBJ whole genome shotgun (WGS) entry which is preliminary data.</text>
</comment>
<evidence type="ECO:0000259" key="10">
    <source>
        <dbReference type="PROSITE" id="PS50093"/>
    </source>
</evidence>
<dbReference type="InterPro" id="IPR018247">
    <property type="entry name" value="EF_Hand_1_Ca_BS"/>
</dbReference>
<dbReference type="PROSITE" id="PS00018">
    <property type="entry name" value="EF_HAND_1"/>
    <property type="match status" value="1"/>
</dbReference>
<dbReference type="EMBL" id="MZGX01000008">
    <property type="protein sequence ID" value="OPX44474.1"/>
    <property type="molecule type" value="Genomic_DNA"/>
</dbReference>
<dbReference type="Pfam" id="PF18911">
    <property type="entry name" value="PKD_4"/>
    <property type="match status" value="1"/>
</dbReference>
<evidence type="ECO:0000313" key="13">
    <source>
        <dbReference type="Proteomes" id="UP000191554"/>
    </source>
</evidence>
<dbReference type="Gene3D" id="2.60.120.260">
    <property type="entry name" value="Galactose-binding domain-like"/>
    <property type="match status" value="1"/>
</dbReference>
<evidence type="ECO:0000313" key="12">
    <source>
        <dbReference type="EMBL" id="OPX44474.1"/>
    </source>
</evidence>
<dbReference type="SUPFAM" id="SSF49785">
    <property type="entry name" value="Galactose-binding domain-like"/>
    <property type="match status" value="1"/>
</dbReference>
<proteinExistence type="predicted"/>
<dbReference type="AlphaFoldDB" id="A0A1V4SKY2"/>
<evidence type="ECO:0000256" key="9">
    <source>
        <dbReference type="SAM" id="SignalP"/>
    </source>
</evidence>
<dbReference type="PROSITE" id="PS51766">
    <property type="entry name" value="DOCKERIN"/>
    <property type="match status" value="1"/>
</dbReference>
<dbReference type="InterPro" id="IPR036439">
    <property type="entry name" value="Dockerin_dom_sf"/>
</dbReference>
<dbReference type="InterPro" id="IPR017853">
    <property type="entry name" value="GH"/>
</dbReference>
<dbReference type="Gene3D" id="3.20.20.80">
    <property type="entry name" value="Glycosidases"/>
    <property type="match status" value="1"/>
</dbReference>
<name>A0A1V4SKY2_RUMHU</name>
<evidence type="ECO:0000256" key="5">
    <source>
        <dbReference type="ARBA" id="ARBA00023001"/>
    </source>
</evidence>
<dbReference type="Gene3D" id="1.10.1330.10">
    <property type="entry name" value="Dockerin domain"/>
    <property type="match status" value="1"/>
</dbReference>
<keyword evidence="4" id="KW-0378">Hydrolase</keyword>
<evidence type="ECO:0000256" key="7">
    <source>
        <dbReference type="ARBA" id="ARBA00023295"/>
    </source>
</evidence>
<dbReference type="InterPro" id="IPR016134">
    <property type="entry name" value="Dockerin_dom"/>
</dbReference>
<dbReference type="InterPro" id="IPR022409">
    <property type="entry name" value="PKD/Chitinase_dom"/>
</dbReference>
<dbReference type="SUPFAM" id="SSF51445">
    <property type="entry name" value="(Trans)glycosidases"/>
    <property type="match status" value="1"/>
</dbReference>
<accession>A0A1V4SKY2</accession>
<keyword evidence="13" id="KW-1185">Reference proteome</keyword>
<evidence type="ECO:0000256" key="2">
    <source>
        <dbReference type="ARBA" id="ARBA00012601"/>
    </source>
</evidence>
<evidence type="ECO:0000259" key="11">
    <source>
        <dbReference type="PROSITE" id="PS51766"/>
    </source>
</evidence>
<keyword evidence="5" id="KW-0136">Cellulose degradation</keyword>
<evidence type="ECO:0000256" key="1">
    <source>
        <dbReference type="ARBA" id="ARBA00000966"/>
    </source>
</evidence>
<dbReference type="SUPFAM" id="SSF63446">
    <property type="entry name" value="Type I dockerin domain"/>
    <property type="match status" value="1"/>
</dbReference>